<dbReference type="GO" id="GO:0005524">
    <property type="term" value="F:ATP binding"/>
    <property type="evidence" value="ECO:0007669"/>
    <property type="project" value="UniProtKB-KW"/>
</dbReference>
<dbReference type="Pfam" id="PF00308">
    <property type="entry name" value="Bac_DnaA"/>
    <property type="match status" value="1"/>
</dbReference>
<keyword evidence="1" id="KW-0963">Cytoplasm</keyword>
<keyword evidence="5" id="KW-0446">Lipid-binding</keyword>
<evidence type="ECO:0000256" key="6">
    <source>
        <dbReference type="ARBA" id="ARBA00023125"/>
    </source>
</evidence>
<dbReference type="InterPro" id="IPR013317">
    <property type="entry name" value="DnaA_dom"/>
</dbReference>
<dbReference type="Gene3D" id="3.40.50.300">
    <property type="entry name" value="P-loop containing nucleotide triphosphate hydrolases"/>
    <property type="match status" value="1"/>
</dbReference>
<dbReference type="PANTHER" id="PTHR30050:SF2">
    <property type="entry name" value="CHROMOSOMAL REPLICATION INITIATOR PROTEIN DNAA"/>
    <property type="match status" value="1"/>
</dbReference>
<dbReference type="InterPro" id="IPR013159">
    <property type="entry name" value="DnaA_C"/>
</dbReference>
<dbReference type="VEuPathDB" id="VectorBase:BGLB031646"/>
<reference evidence="9" key="1">
    <citation type="submission" date="2020-05" db="UniProtKB">
        <authorList>
            <consortium name="EnsemblMetazoa"/>
        </authorList>
    </citation>
    <scope>IDENTIFICATION</scope>
    <source>
        <strain evidence="9">BB02</strain>
    </source>
</reference>
<feature type="domain" description="Chromosomal replication initiator protein DnaA ATPAse" evidence="7">
    <location>
        <begin position="4"/>
        <end position="49"/>
    </location>
</feature>
<dbReference type="GO" id="GO:0005886">
    <property type="term" value="C:plasma membrane"/>
    <property type="evidence" value="ECO:0007669"/>
    <property type="project" value="TreeGrafter"/>
</dbReference>
<evidence type="ECO:0000313" key="9">
    <source>
        <dbReference type="EnsemblMetazoa" id="BGLB031646-PA"/>
    </source>
</evidence>
<dbReference type="InterPro" id="IPR027417">
    <property type="entry name" value="P-loop_NTPase"/>
</dbReference>
<dbReference type="GO" id="GO:0008289">
    <property type="term" value="F:lipid binding"/>
    <property type="evidence" value="ECO:0007669"/>
    <property type="project" value="UniProtKB-KW"/>
</dbReference>
<evidence type="ECO:0000259" key="8">
    <source>
        <dbReference type="Pfam" id="PF08299"/>
    </source>
</evidence>
<keyword evidence="6" id="KW-0238">DNA-binding</keyword>
<evidence type="ECO:0000256" key="1">
    <source>
        <dbReference type="ARBA" id="ARBA00022490"/>
    </source>
</evidence>
<keyword evidence="3" id="KW-0547">Nucleotide-binding</keyword>
<evidence type="ECO:0000256" key="5">
    <source>
        <dbReference type="ARBA" id="ARBA00023121"/>
    </source>
</evidence>
<evidence type="ECO:0000256" key="2">
    <source>
        <dbReference type="ARBA" id="ARBA00022705"/>
    </source>
</evidence>
<feature type="domain" description="Chromosomal replication initiator DnaA C-terminal" evidence="8">
    <location>
        <begin position="87"/>
        <end position="121"/>
    </location>
</feature>
<protein>
    <submittedName>
        <fullName evidence="9">Uncharacterized protein</fullName>
    </submittedName>
</protein>
<dbReference type="EnsemblMetazoa" id="BGLB031646-RA">
    <property type="protein sequence ID" value="BGLB031646-PA"/>
    <property type="gene ID" value="BGLB031646"/>
</dbReference>
<keyword evidence="4" id="KW-0067">ATP-binding</keyword>
<dbReference type="GO" id="GO:0006270">
    <property type="term" value="P:DNA replication initiation"/>
    <property type="evidence" value="ECO:0007669"/>
    <property type="project" value="InterPro"/>
</dbReference>
<evidence type="ECO:0000259" key="7">
    <source>
        <dbReference type="Pfam" id="PF00308"/>
    </source>
</evidence>
<dbReference type="AlphaFoldDB" id="A0A2C9LJB9"/>
<gene>
    <name evidence="9" type="primary">106075032</name>
</gene>
<name>A0A2C9LJB9_BIOGL</name>
<sequence length="121" mass="13941">DRSTTLKVLFEIINSHIEADKQIIIASDKMVKELSGFESRFITRFNSGAIKRVSFFTEDESNIQYTTKVISNIFRELEIAPEEMTAQRILQTVANYYKIKPTDMLGTSRKGEFIVARHMAM</sequence>
<keyword evidence="2" id="KW-0235">DNA replication</keyword>
<proteinExistence type="predicted"/>
<dbReference type="Proteomes" id="UP000076420">
    <property type="component" value="Unassembled WGS sequence"/>
</dbReference>
<dbReference type="GO" id="GO:0003688">
    <property type="term" value="F:DNA replication origin binding"/>
    <property type="evidence" value="ECO:0007669"/>
    <property type="project" value="TreeGrafter"/>
</dbReference>
<dbReference type="GO" id="GO:0006275">
    <property type="term" value="P:regulation of DNA replication"/>
    <property type="evidence" value="ECO:0007669"/>
    <property type="project" value="InterPro"/>
</dbReference>
<evidence type="ECO:0000256" key="3">
    <source>
        <dbReference type="ARBA" id="ARBA00022741"/>
    </source>
</evidence>
<dbReference type="InterPro" id="IPR010921">
    <property type="entry name" value="Trp_repressor/repl_initiator"/>
</dbReference>
<evidence type="ECO:0000313" key="10">
    <source>
        <dbReference type="Proteomes" id="UP000076420"/>
    </source>
</evidence>
<organism evidence="9 10">
    <name type="scientific">Biomphalaria glabrata</name>
    <name type="common">Bloodfluke planorb</name>
    <name type="synonym">Freshwater snail</name>
    <dbReference type="NCBI Taxonomy" id="6526"/>
    <lineage>
        <taxon>Eukaryota</taxon>
        <taxon>Metazoa</taxon>
        <taxon>Spiralia</taxon>
        <taxon>Lophotrochozoa</taxon>
        <taxon>Mollusca</taxon>
        <taxon>Gastropoda</taxon>
        <taxon>Heterobranchia</taxon>
        <taxon>Euthyneura</taxon>
        <taxon>Panpulmonata</taxon>
        <taxon>Hygrophila</taxon>
        <taxon>Lymnaeoidea</taxon>
        <taxon>Planorbidae</taxon>
        <taxon>Biomphalaria</taxon>
    </lineage>
</organism>
<accession>A0A2C9LJB9</accession>
<dbReference type="Gene3D" id="1.10.1750.10">
    <property type="match status" value="1"/>
</dbReference>
<evidence type="ECO:0000256" key="4">
    <source>
        <dbReference type="ARBA" id="ARBA00022840"/>
    </source>
</evidence>
<dbReference type="Pfam" id="PF08299">
    <property type="entry name" value="Bac_DnaA_C"/>
    <property type="match status" value="1"/>
</dbReference>
<dbReference type="PANTHER" id="PTHR30050">
    <property type="entry name" value="CHROMOSOMAL REPLICATION INITIATOR PROTEIN DNAA"/>
    <property type="match status" value="1"/>
</dbReference>
<dbReference type="KEGG" id="bgt:106075032"/>
<dbReference type="SUPFAM" id="SSF48295">
    <property type="entry name" value="TrpR-like"/>
    <property type="match status" value="1"/>
</dbReference>